<evidence type="ECO:0000313" key="1">
    <source>
        <dbReference type="EMBL" id="JAE09875.1"/>
    </source>
</evidence>
<reference evidence="1" key="1">
    <citation type="submission" date="2014-09" db="EMBL/GenBank/DDBJ databases">
        <authorList>
            <person name="Magalhaes I.L.F."/>
            <person name="Oliveira U."/>
            <person name="Santos F.R."/>
            <person name="Vidigal T.H.D.A."/>
            <person name="Brescovit A.D."/>
            <person name="Santos A.J."/>
        </authorList>
    </citation>
    <scope>NUCLEOTIDE SEQUENCE</scope>
    <source>
        <tissue evidence="1">Shoot tissue taken approximately 20 cm above the soil surface</tissue>
    </source>
</reference>
<dbReference type="EMBL" id="GBRH01188021">
    <property type="protein sequence ID" value="JAE09875.1"/>
    <property type="molecule type" value="Transcribed_RNA"/>
</dbReference>
<proteinExistence type="predicted"/>
<accession>A0A0A9F9Z3</accession>
<dbReference type="AlphaFoldDB" id="A0A0A9F9Z3"/>
<sequence>MISNLSGSSCIGLLTSSTSCLCIFMSFGASIASWHSPCTTLNKYMVVSFLI</sequence>
<name>A0A0A9F9Z3_ARUDO</name>
<organism evidence="1">
    <name type="scientific">Arundo donax</name>
    <name type="common">Giant reed</name>
    <name type="synonym">Donax arundinaceus</name>
    <dbReference type="NCBI Taxonomy" id="35708"/>
    <lineage>
        <taxon>Eukaryota</taxon>
        <taxon>Viridiplantae</taxon>
        <taxon>Streptophyta</taxon>
        <taxon>Embryophyta</taxon>
        <taxon>Tracheophyta</taxon>
        <taxon>Spermatophyta</taxon>
        <taxon>Magnoliopsida</taxon>
        <taxon>Liliopsida</taxon>
        <taxon>Poales</taxon>
        <taxon>Poaceae</taxon>
        <taxon>PACMAD clade</taxon>
        <taxon>Arundinoideae</taxon>
        <taxon>Arundineae</taxon>
        <taxon>Arundo</taxon>
    </lineage>
</organism>
<protein>
    <submittedName>
        <fullName evidence="1">Uncharacterized protein</fullName>
    </submittedName>
</protein>
<reference evidence="1" key="2">
    <citation type="journal article" date="2015" name="Data Brief">
        <title>Shoot transcriptome of the giant reed, Arundo donax.</title>
        <authorList>
            <person name="Barrero R.A."/>
            <person name="Guerrero F.D."/>
            <person name="Moolhuijzen P."/>
            <person name="Goolsby J.A."/>
            <person name="Tidwell J."/>
            <person name="Bellgard S.E."/>
            <person name="Bellgard M.I."/>
        </authorList>
    </citation>
    <scope>NUCLEOTIDE SEQUENCE</scope>
    <source>
        <tissue evidence="1">Shoot tissue taken approximately 20 cm above the soil surface</tissue>
    </source>
</reference>